<name>A0A7H0YGI8_9BACL</name>
<accession>A0A7H0YGI8</accession>
<gene>
    <name evidence="2" type="ORF">IAQ67_16685</name>
</gene>
<evidence type="ECO:0000313" key="3">
    <source>
        <dbReference type="Proteomes" id="UP000516384"/>
    </source>
</evidence>
<proteinExistence type="predicted"/>
<reference evidence="2 3" key="1">
    <citation type="submission" date="2020-09" db="EMBL/GenBank/DDBJ databases">
        <title>Characterization of Paenibacillus peoriae strain ZF390 with broad-spectrum antimicrobial activity as a potential biocontrol agent.</title>
        <authorList>
            <person name="Li L."/>
            <person name="Zhao Y."/>
            <person name="Li B."/>
            <person name="Xie X."/>
        </authorList>
    </citation>
    <scope>NUCLEOTIDE SEQUENCE [LARGE SCALE GENOMIC DNA]</scope>
    <source>
        <strain evidence="2 3">ZF390</strain>
    </source>
</reference>
<dbReference type="Proteomes" id="UP000516384">
    <property type="component" value="Chromosome"/>
</dbReference>
<feature type="coiled-coil region" evidence="1">
    <location>
        <begin position="215"/>
        <end position="332"/>
    </location>
</feature>
<dbReference type="EMBL" id="CP061172">
    <property type="protein sequence ID" value="QNR70196.1"/>
    <property type="molecule type" value="Genomic_DNA"/>
</dbReference>
<dbReference type="AlphaFoldDB" id="A0A7H0YGI8"/>
<protein>
    <submittedName>
        <fullName evidence="2">Uncharacterized protein</fullName>
    </submittedName>
</protein>
<keyword evidence="1" id="KW-0175">Coiled coil</keyword>
<evidence type="ECO:0000313" key="2">
    <source>
        <dbReference type="EMBL" id="QNR70196.1"/>
    </source>
</evidence>
<evidence type="ECO:0000256" key="1">
    <source>
        <dbReference type="SAM" id="Coils"/>
    </source>
</evidence>
<dbReference type="Gene3D" id="1.10.287.1490">
    <property type="match status" value="1"/>
</dbReference>
<sequence length="400" mass="45570">MLKSSILELSQRQNAAGRRYIKWVVHEIQNDPTKWNKNGISWNEQYVNNNIESAKNMPIVVQFLDYNMSEPWGHGYLSEIKDNEPVFEDSVVVGVTDNAYVDNVEVNGKTIRALIAEGYIFEQRYSAFVDWLKGEMFDGNLPETSVEIGKKKDSSNEVIIYDGGWKEKGRVPMIYDYSGSAILGIEPSDDNAVLLELNNRTHKEKKMDKTENALIVELNNKIETKTNEINSLTNKIGSLEKTISEKETEISELNSTLTNEKNKSLEENEKLNVEINSTKTALQERESEIASLTSEINELKAFKKSTEDKELVAELNNSLARYTDKEKEAAKEKIETFSAEPSREKMVTILSEINSYITKTILEQRESKNNKTELNSAADVYGDILELNNNGDKMPYEDLY</sequence>
<organism evidence="2 3">
    <name type="scientific">Paenibacillus peoriae</name>
    <dbReference type="NCBI Taxonomy" id="59893"/>
    <lineage>
        <taxon>Bacteria</taxon>
        <taxon>Bacillati</taxon>
        <taxon>Bacillota</taxon>
        <taxon>Bacilli</taxon>
        <taxon>Bacillales</taxon>
        <taxon>Paenibacillaceae</taxon>
        <taxon>Paenibacillus</taxon>
    </lineage>
</organism>